<dbReference type="AlphaFoldDB" id="A0A9E7JV35"/>
<dbReference type="EMBL" id="CP097506">
    <property type="protein sequence ID" value="URD94755.1"/>
    <property type="molecule type" value="Genomic_DNA"/>
</dbReference>
<proteinExistence type="predicted"/>
<protein>
    <submittedName>
        <fullName evidence="1">Uncharacterized protein</fullName>
    </submittedName>
</protein>
<evidence type="ECO:0000313" key="2">
    <source>
        <dbReference type="Proteomes" id="UP001055439"/>
    </source>
</evidence>
<gene>
    <name evidence="1" type="ORF">MUK42_30933</name>
</gene>
<evidence type="ECO:0000313" key="1">
    <source>
        <dbReference type="EMBL" id="URD94755.1"/>
    </source>
</evidence>
<organism evidence="1 2">
    <name type="scientific">Musa troglodytarum</name>
    <name type="common">fe'i banana</name>
    <dbReference type="NCBI Taxonomy" id="320322"/>
    <lineage>
        <taxon>Eukaryota</taxon>
        <taxon>Viridiplantae</taxon>
        <taxon>Streptophyta</taxon>
        <taxon>Embryophyta</taxon>
        <taxon>Tracheophyta</taxon>
        <taxon>Spermatophyta</taxon>
        <taxon>Magnoliopsida</taxon>
        <taxon>Liliopsida</taxon>
        <taxon>Zingiberales</taxon>
        <taxon>Musaceae</taxon>
        <taxon>Musa</taxon>
    </lineage>
</organism>
<accession>A0A9E7JV35</accession>
<name>A0A9E7JV35_9LILI</name>
<keyword evidence="2" id="KW-1185">Reference proteome</keyword>
<dbReference type="Proteomes" id="UP001055439">
    <property type="component" value="Chromosome 4"/>
</dbReference>
<reference evidence="1" key="1">
    <citation type="submission" date="2022-05" db="EMBL/GenBank/DDBJ databases">
        <title>The Musa troglodytarum L. genome provides insights into the mechanism of non-climacteric behaviour and enrichment of carotenoids.</title>
        <authorList>
            <person name="Wang J."/>
        </authorList>
    </citation>
    <scope>NUCLEOTIDE SEQUENCE</scope>
    <source>
        <tissue evidence="1">Leaf</tissue>
    </source>
</reference>
<sequence>MLPKERSVRVCCSPNSACTVEVLLPLKTSNSGELQTSPLRTMSTKDARCIYRFKPGEKRYDSIHVVML</sequence>